<organism evidence="3">
    <name type="scientific">Culex pipiens</name>
    <name type="common">House mosquito</name>
    <dbReference type="NCBI Taxonomy" id="7175"/>
    <lineage>
        <taxon>Eukaryota</taxon>
        <taxon>Metazoa</taxon>
        <taxon>Ecdysozoa</taxon>
        <taxon>Arthropoda</taxon>
        <taxon>Hexapoda</taxon>
        <taxon>Insecta</taxon>
        <taxon>Pterygota</taxon>
        <taxon>Neoptera</taxon>
        <taxon>Endopterygota</taxon>
        <taxon>Diptera</taxon>
        <taxon>Nematocera</taxon>
        <taxon>Culicoidea</taxon>
        <taxon>Culicidae</taxon>
        <taxon>Culicinae</taxon>
        <taxon>Culicini</taxon>
        <taxon>Culex</taxon>
        <taxon>Culex</taxon>
    </lineage>
</organism>
<accession>A0A8D8KCT5</accession>
<dbReference type="Pfam" id="PF14200">
    <property type="entry name" value="RicinB_lectin_2"/>
    <property type="match status" value="1"/>
</dbReference>
<reference evidence="3" key="1">
    <citation type="submission" date="2021-05" db="EMBL/GenBank/DDBJ databases">
        <authorList>
            <person name="Alioto T."/>
            <person name="Alioto T."/>
            <person name="Gomez Garrido J."/>
        </authorList>
    </citation>
    <scope>NUCLEOTIDE SEQUENCE</scope>
</reference>
<protein>
    <submittedName>
        <fullName evidence="3">(northern house mosquito) hypothetical protein</fullName>
    </submittedName>
</protein>
<dbReference type="EMBL" id="HBUE01209168">
    <property type="protein sequence ID" value="CAG6533548.1"/>
    <property type="molecule type" value="Transcribed_RNA"/>
</dbReference>
<feature type="signal peptide" evidence="1">
    <location>
        <begin position="1"/>
        <end position="17"/>
    </location>
</feature>
<evidence type="ECO:0000259" key="2">
    <source>
        <dbReference type="Pfam" id="PF14200"/>
    </source>
</evidence>
<dbReference type="Gene3D" id="2.80.10.50">
    <property type="match status" value="1"/>
</dbReference>
<feature type="chain" id="PRO_5033961739" evidence="1">
    <location>
        <begin position="18"/>
        <end position="155"/>
    </location>
</feature>
<sequence>MEAILALLLALVPIVLADVPTGCVTLWHRNYGNYLATSKQYDAKHRHVTDRESSEQWKIFRSDGNYRIMHVDHNEYLFASDWKTYSGGNNYVYTWIPRTNEESDKWQIERVDGKYYSIRNVKHGSCLFVGSMGWIYAKKAYICTHEMFQWKIERC</sequence>
<dbReference type="CDD" id="cd23667">
    <property type="entry name" value="beta-trefoil_Ricin_CqDVP-like"/>
    <property type="match status" value="1"/>
</dbReference>
<name>A0A8D8KCT5_CULPI</name>
<dbReference type="InterPro" id="IPR000772">
    <property type="entry name" value="Ricin_B_lectin"/>
</dbReference>
<dbReference type="EMBL" id="HBUE01315548">
    <property type="protein sequence ID" value="CAG6585437.1"/>
    <property type="molecule type" value="Transcribed_RNA"/>
</dbReference>
<dbReference type="AlphaFoldDB" id="A0A8D8KCT5"/>
<proteinExistence type="predicted"/>
<evidence type="ECO:0000313" key="3">
    <source>
        <dbReference type="EMBL" id="CAG6585437.1"/>
    </source>
</evidence>
<dbReference type="SUPFAM" id="SSF50370">
    <property type="entry name" value="Ricin B-like lectins"/>
    <property type="match status" value="1"/>
</dbReference>
<evidence type="ECO:0000256" key="1">
    <source>
        <dbReference type="SAM" id="SignalP"/>
    </source>
</evidence>
<dbReference type="InterPro" id="IPR035992">
    <property type="entry name" value="Ricin_B-like_lectins"/>
</dbReference>
<dbReference type="EMBL" id="HBUE01117394">
    <property type="protein sequence ID" value="CAG6491006.1"/>
    <property type="molecule type" value="Transcribed_RNA"/>
</dbReference>
<feature type="domain" description="Ricin B lectin" evidence="2">
    <location>
        <begin position="55"/>
        <end position="130"/>
    </location>
</feature>
<keyword evidence="1" id="KW-0732">Signal</keyword>